<comment type="caution">
    <text evidence="5">The sequence shown here is derived from an EMBL/GenBank/DDBJ whole genome shotgun (WGS) entry which is preliminary data.</text>
</comment>
<sequence length="549" mass="63054">MLLEDLLNVPMLKNARIAAGKEGLKRDVESVNMMDSPDVIDYVKPKELTLTTAYAIKDKPEYLIKLICEMADRGCAGLGIKTKRYLDRIPEQAKETADRLRFPLLELPADCSLAEAIEQLLSRILAYRTDELRHALDSHRKFSTIILEGNSLQDMIDTLSELLSLPVLLMAHNEPLAISPHFRHLPPERIMSLLKDIPVPKQTGFMTLGLQAVDSGPLSPYAYLACYPIHSDLPKAYLLIWSDRNGVDAFASLTIEQAVNVISFELMKRQAVKERSRRYKYDFFSDVVEGVVTNEADIGKRGRKYGLVQDRSYSCAVFKQDPFEREMNVGMGNPSIPEKERLYELIKQEAKEEHIEFILFVKQDGLVMLLPEERPPAQDEKKSPPMQLRLQRIVDRIWENAGISISAGIGNPADRFAKLPQSYREALDALQTGYQSKKQRFVQYFCVKELNDLLRLLPPEDMEEFIQDTFKGLLQVEEKERAELKKTLRAFFEHHCHIADTSKHLYLHRNTVIYRLDKCERLTGRPLRSIPDSLRFRVAFQMEDVMGKI</sequence>
<evidence type="ECO:0000259" key="2">
    <source>
        <dbReference type="Pfam" id="PF07905"/>
    </source>
</evidence>
<dbReference type="Pfam" id="PF07905">
    <property type="entry name" value="PucR"/>
    <property type="match status" value="1"/>
</dbReference>
<evidence type="ECO:0000259" key="3">
    <source>
        <dbReference type="Pfam" id="PF13556"/>
    </source>
</evidence>
<dbReference type="PANTHER" id="PTHR33744">
    <property type="entry name" value="CARBOHYDRATE DIACID REGULATOR"/>
    <property type="match status" value="1"/>
</dbReference>
<name>A0ABW5QTX9_9BACL</name>
<proteinExistence type="inferred from homology"/>
<dbReference type="Pfam" id="PF13556">
    <property type="entry name" value="HTH_30"/>
    <property type="match status" value="1"/>
</dbReference>
<evidence type="ECO:0000313" key="6">
    <source>
        <dbReference type="Proteomes" id="UP001597493"/>
    </source>
</evidence>
<evidence type="ECO:0000256" key="1">
    <source>
        <dbReference type="ARBA" id="ARBA00006754"/>
    </source>
</evidence>
<organism evidence="5 6">
    <name type="scientific">Paenibacillus thailandensis</name>
    <dbReference type="NCBI Taxonomy" id="393250"/>
    <lineage>
        <taxon>Bacteria</taxon>
        <taxon>Bacillati</taxon>
        <taxon>Bacillota</taxon>
        <taxon>Bacilli</taxon>
        <taxon>Bacillales</taxon>
        <taxon>Paenibacillaceae</taxon>
        <taxon>Paenibacillus</taxon>
    </lineage>
</organism>
<dbReference type="EMBL" id="JBHUMY010000006">
    <property type="protein sequence ID" value="MFD2659901.1"/>
    <property type="molecule type" value="Genomic_DNA"/>
</dbReference>
<dbReference type="InterPro" id="IPR012914">
    <property type="entry name" value="PucR_dom"/>
</dbReference>
<dbReference type="InterPro" id="IPR041522">
    <property type="entry name" value="CdaR_GGDEF"/>
</dbReference>
<dbReference type="Pfam" id="PF17853">
    <property type="entry name" value="GGDEF_2"/>
    <property type="match status" value="1"/>
</dbReference>
<feature type="domain" description="CdaR GGDEF-like" evidence="4">
    <location>
        <begin position="294"/>
        <end position="431"/>
    </location>
</feature>
<comment type="similarity">
    <text evidence="1">Belongs to the CdaR family.</text>
</comment>
<dbReference type="InterPro" id="IPR025736">
    <property type="entry name" value="PucR_C-HTH_dom"/>
</dbReference>
<accession>A0ABW5QTX9</accession>
<dbReference type="InterPro" id="IPR051448">
    <property type="entry name" value="CdaR-like_regulators"/>
</dbReference>
<dbReference type="PANTHER" id="PTHR33744:SF1">
    <property type="entry name" value="DNA-BINDING TRANSCRIPTIONAL ACTIVATOR ADER"/>
    <property type="match status" value="1"/>
</dbReference>
<keyword evidence="6" id="KW-1185">Reference proteome</keyword>
<dbReference type="RefSeq" id="WP_379270577.1">
    <property type="nucleotide sequence ID" value="NZ_JBHUGT010000032.1"/>
</dbReference>
<dbReference type="Gene3D" id="1.10.10.2840">
    <property type="entry name" value="PucR C-terminal helix-turn-helix domain"/>
    <property type="match status" value="1"/>
</dbReference>
<protein>
    <submittedName>
        <fullName evidence="5">PucR family transcriptional regulator</fullName>
    </submittedName>
</protein>
<feature type="domain" description="Purine catabolism PurC-like" evidence="2">
    <location>
        <begin position="5"/>
        <end position="124"/>
    </location>
</feature>
<dbReference type="Proteomes" id="UP001597493">
    <property type="component" value="Unassembled WGS sequence"/>
</dbReference>
<evidence type="ECO:0000313" key="5">
    <source>
        <dbReference type="EMBL" id="MFD2659901.1"/>
    </source>
</evidence>
<feature type="domain" description="PucR C-terminal helix-turn-helix" evidence="3">
    <location>
        <begin position="485"/>
        <end position="541"/>
    </location>
</feature>
<evidence type="ECO:0000259" key="4">
    <source>
        <dbReference type="Pfam" id="PF17853"/>
    </source>
</evidence>
<dbReference type="InterPro" id="IPR042070">
    <property type="entry name" value="PucR_C-HTH_sf"/>
</dbReference>
<gene>
    <name evidence="5" type="ORF">ACFSW5_06425</name>
</gene>
<reference evidence="6" key="1">
    <citation type="journal article" date="2019" name="Int. J. Syst. Evol. Microbiol.">
        <title>The Global Catalogue of Microorganisms (GCM) 10K type strain sequencing project: providing services to taxonomists for standard genome sequencing and annotation.</title>
        <authorList>
            <consortium name="The Broad Institute Genomics Platform"/>
            <consortium name="The Broad Institute Genome Sequencing Center for Infectious Disease"/>
            <person name="Wu L."/>
            <person name="Ma J."/>
        </authorList>
    </citation>
    <scope>NUCLEOTIDE SEQUENCE [LARGE SCALE GENOMIC DNA]</scope>
    <source>
        <strain evidence="6">TISTR 1827</strain>
    </source>
</reference>